<dbReference type="OrthoDB" id="10052789at2759"/>
<evidence type="ECO:0008006" key="3">
    <source>
        <dbReference type="Google" id="ProtNLM"/>
    </source>
</evidence>
<name>A0A5J4VWG4_9EUKA</name>
<organism evidence="1 2">
    <name type="scientific">Streblomastix strix</name>
    <dbReference type="NCBI Taxonomy" id="222440"/>
    <lineage>
        <taxon>Eukaryota</taxon>
        <taxon>Metamonada</taxon>
        <taxon>Preaxostyla</taxon>
        <taxon>Oxymonadida</taxon>
        <taxon>Streblomastigidae</taxon>
        <taxon>Streblomastix</taxon>
    </lineage>
</organism>
<evidence type="ECO:0000313" key="2">
    <source>
        <dbReference type="Proteomes" id="UP000324800"/>
    </source>
</evidence>
<reference evidence="1 2" key="1">
    <citation type="submission" date="2019-03" db="EMBL/GenBank/DDBJ databases">
        <title>Single cell metagenomics reveals metabolic interactions within the superorganism composed of flagellate Streblomastix strix and complex community of Bacteroidetes bacteria on its surface.</title>
        <authorList>
            <person name="Treitli S.C."/>
            <person name="Kolisko M."/>
            <person name="Husnik F."/>
            <person name="Keeling P."/>
            <person name="Hampl V."/>
        </authorList>
    </citation>
    <scope>NUCLEOTIDE SEQUENCE [LARGE SCALE GENOMIC DNA]</scope>
    <source>
        <strain evidence="1">ST1C</strain>
    </source>
</reference>
<dbReference type="AlphaFoldDB" id="A0A5J4VWG4"/>
<gene>
    <name evidence="1" type="ORF">EZS28_017958</name>
</gene>
<proteinExistence type="predicted"/>
<dbReference type="EMBL" id="SNRW01004770">
    <property type="protein sequence ID" value="KAA6386516.1"/>
    <property type="molecule type" value="Genomic_DNA"/>
</dbReference>
<protein>
    <recommendedName>
        <fullName evidence="3">ISXO2-like transposase domain-containing protein</fullName>
    </recommendedName>
</protein>
<comment type="caution">
    <text evidence="1">The sequence shown here is derived from an EMBL/GenBank/DDBJ whole genome shotgun (WGS) entry which is preliminary data.</text>
</comment>
<dbReference type="Proteomes" id="UP000324800">
    <property type="component" value="Unassembled WGS sequence"/>
</dbReference>
<sequence>MLRQEVSCSEEHQEARMVLRSKGLTNSGDIKFENFCCLGLRGIFVRAGRVFEGMRTPLRICLQGSIHFWLRHSVQKYSRELILSETTVIDLFESFRIAIADFLSRKHNKIGGPGLTVEVDEALFGRRRNKFGAIHLETWVLGDIERQRPDNQLRGMFLFHEIVQHNMDNFAEKNIQYTVY</sequence>
<accession>A0A5J4VWG4</accession>
<evidence type="ECO:0000313" key="1">
    <source>
        <dbReference type="EMBL" id="KAA6386516.1"/>
    </source>
</evidence>